<organism evidence="1 2">
    <name type="scientific">Putridiphycobacter roseus</name>
    <dbReference type="NCBI Taxonomy" id="2219161"/>
    <lineage>
        <taxon>Bacteria</taxon>
        <taxon>Pseudomonadati</taxon>
        <taxon>Bacteroidota</taxon>
        <taxon>Flavobacteriia</taxon>
        <taxon>Flavobacteriales</taxon>
        <taxon>Crocinitomicaceae</taxon>
        <taxon>Putridiphycobacter</taxon>
    </lineage>
</organism>
<evidence type="ECO:0000313" key="1">
    <source>
        <dbReference type="EMBL" id="PZE15967.1"/>
    </source>
</evidence>
<proteinExistence type="predicted"/>
<gene>
    <name evidence="1" type="ORF">DNU06_15070</name>
</gene>
<evidence type="ECO:0000313" key="2">
    <source>
        <dbReference type="Proteomes" id="UP000249248"/>
    </source>
</evidence>
<accession>A0A2W1MVW3</accession>
<dbReference type="AlphaFoldDB" id="A0A2W1MVW3"/>
<sequence>MAIVVEDIEIELFLDGDHKVNDRLNVSDMMVKSVKTEMLCISLSIGNLLCFVFHCVKFCFSLREVLFFTA</sequence>
<keyword evidence="2" id="KW-1185">Reference proteome</keyword>
<dbReference type="Proteomes" id="UP000249248">
    <property type="component" value="Unassembled WGS sequence"/>
</dbReference>
<dbReference type="EMBL" id="QKSB01000013">
    <property type="protein sequence ID" value="PZE15967.1"/>
    <property type="molecule type" value="Genomic_DNA"/>
</dbReference>
<comment type="caution">
    <text evidence="1">The sequence shown here is derived from an EMBL/GenBank/DDBJ whole genome shotgun (WGS) entry which is preliminary data.</text>
</comment>
<protein>
    <submittedName>
        <fullName evidence="1">Uncharacterized protein</fullName>
    </submittedName>
</protein>
<name>A0A2W1MVW3_9FLAO</name>
<reference evidence="1 2" key="1">
    <citation type="submission" date="2018-06" db="EMBL/GenBank/DDBJ databases">
        <title>The draft genome sequence of Crocinitomix sp. SM1701.</title>
        <authorList>
            <person name="Zhang X."/>
        </authorList>
    </citation>
    <scope>NUCLEOTIDE SEQUENCE [LARGE SCALE GENOMIC DNA]</scope>
    <source>
        <strain evidence="1 2">SM1701</strain>
    </source>
</reference>